<dbReference type="EMBL" id="CM055108">
    <property type="protein sequence ID" value="KAJ7524608.1"/>
    <property type="molecule type" value="Genomic_DNA"/>
</dbReference>
<evidence type="ECO:0000313" key="2">
    <source>
        <dbReference type="Proteomes" id="UP001162992"/>
    </source>
</evidence>
<gene>
    <name evidence="1" type="ORF">O6H91_17G014100</name>
</gene>
<keyword evidence="2" id="KW-1185">Reference proteome</keyword>
<name>A0ACC2B487_DIPCM</name>
<protein>
    <submittedName>
        <fullName evidence="1">Uncharacterized protein</fullName>
    </submittedName>
</protein>
<accession>A0ACC2B487</accession>
<reference evidence="2" key="1">
    <citation type="journal article" date="2024" name="Proc. Natl. Acad. Sci. U.S.A.">
        <title>Extraordinary preservation of gene collinearity over three hundred million years revealed in homosporous lycophytes.</title>
        <authorList>
            <person name="Li C."/>
            <person name="Wickell D."/>
            <person name="Kuo L.Y."/>
            <person name="Chen X."/>
            <person name="Nie B."/>
            <person name="Liao X."/>
            <person name="Peng D."/>
            <person name="Ji J."/>
            <person name="Jenkins J."/>
            <person name="Williams M."/>
            <person name="Shu S."/>
            <person name="Plott C."/>
            <person name="Barry K."/>
            <person name="Rajasekar S."/>
            <person name="Grimwood J."/>
            <person name="Han X."/>
            <person name="Sun S."/>
            <person name="Hou Z."/>
            <person name="He W."/>
            <person name="Dai G."/>
            <person name="Sun C."/>
            <person name="Schmutz J."/>
            <person name="Leebens-Mack J.H."/>
            <person name="Li F.W."/>
            <person name="Wang L."/>
        </authorList>
    </citation>
    <scope>NUCLEOTIDE SEQUENCE [LARGE SCALE GENOMIC DNA]</scope>
    <source>
        <strain evidence="2">cv. PW_Plant_1</strain>
    </source>
</reference>
<proteinExistence type="predicted"/>
<dbReference type="Proteomes" id="UP001162992">
    <property type="component" value="Chromosome 17"/>
</dbReference>
<comment type="caution">
    <text evidence="1">The sequence shown here is derived from an EMBL/GenBank/DDBJ whole genome shotgun (WGS) entry which is preliminary data.</text>
</comment>
<evidence type="ECO:0000313" key="1">
    <source>
        <dbReference type="EMBL" id="KAJ7524608.1"/>
    </source>
</evidence>
<sequence length="205" mass="23266">MSSEGIAKRSRDEKKVTGTNQDDASERRSVQAKGRRGMGRGVKSLLVAVSIPLILGILDAMINRPDDWYKDLRKPSWNPPAWLLSTVWCVIYPVMGLASWLVWADGGIRKNPYPLTLFMTQLVLSLLWPIFFFGLHMPALALLDICLLLVTLFLCYNAFHPVNHVASDLLIPYVAWILFASALNFSIWNLNHSDWNLGTRYHVKN</sequence>
<organism evidence="1 2">
    <name type="scientific">Diphasiastrum complanatum</name>
    <name type="common">Issler's clubmoss</name>
    <name type="synonym">Lycopodium complanatum</name>
    <dbReference type="NCBI Taxonomy" id="34168"/>
    <lineage>
        <taxon>Eukaryota</taxon>
        <taxon>Viridiplantae</taxon>
        <taxon>Streptophyta</taxon>
        <taxon>Embryophyta</taxon>
        <taxon>Tracheophyta</taxon>
        <taxon>Lycopodiopsida</taxon>
        <taxon>Lycopodiales</taxon>
        <taxon>Lycopodiaceae</taxon>
        <taxon>Lycopodioideae</taxon>
        <taxon>Diphasiastrum</taxon>
    </lineage>
</organism>